<feature type="region of interest" description="Disordered" evidence="1">
    <location>
        <begin position="65"/>
        <end position="84"/>
    </location>
</feature>
<comment type="caution">
    <text evidence="2">The sequence shown here is derived from an EMBL/GenBank/DDBJ whole genome shotgun (WGS) entry which is preliminary data.</text>
</comment>
<dbReference type="Proteomes" id="UP001054837">
    <property type="component" value="Unassembled WGS sequence"/>
</dbReference>
<feature type="compositionally biased region" description="Polar residues" evidence="1">
    <location>
        <begin position="69"/>
        <end position="82"/>
    </location>
</feature>
<keyword evidence="3" id="KW-1185">Reference proteome</keyword>
<name>A0AAV4QXL1_9ARAC</name>
<dbReference type="EMBL" id="BPLQ01005166">
    <property type="protein sequence ID" value="GIY13059.1"/>
    <property type="molecule type" value="Genomic_DNA"/>
</dbReference>
<protein>
    <submittedName>
        <fullName evidence="2">Uncharacterized protein</fullName>
    </submittedName>
</protein>
<gene>
    <name evidence="2" type="ORF">CDAR_96761</name>
</gene>
<reference evidence="2 3" key="1">
    <citation type="submission" date="2021-06" db="EMBL/GenBank/DDBJ databases">
        <title>Caerostris darwini draft genome.</title>
        <authorList>
            <person name="Kono N."/>
            <person name="Arakawa K."/>
        </authorList>
    </citation>
    <scope>NUCLEOTIDE SEQUENCE [LARGE SCALE GENOMIC DNA]</scope>
</reference>
<accession>A0AAV4QXL1</accession>
<proteinExistence type="predicted"/>
<dbReference type="AlphaFoldDB" id="A0AAV4QXL1"/>
<evidence type="ECO:0000256" key="1">
    <source>
        <dbReference type="SAM" id="MobiDB-lite"/>
    </source>
</evidence>
<evidence type="ECO:0000313" key="3">
    <source>
        <dbReference type="Proteomes" id="UP001054837"/>
    </source>
</evidence>
<evidence type="ECO:0000313" key="2">
    <source>
        <dbReference type="EMBL" id="GIY13059.1"/>
    </source>
</evidence>
<organism evidence="2 3">
    <name type="scientific">Caerostris darwini</name>
    <dbReference type="NCBI Taxonomy" id="1538125"/>
    <lineage>
        <taxon>Eukaryota</taxon>
        <taxon>Metazoa</taxon>
        <taxon>Ecdysozoa</taxon>
        <taxon>Arthropoda</taxon>
        <taxon>Chelicerata</taxon>
        <taxon>Arachnida</taxon>
        <taxon>Araneae</taxon>
        <taxon>Araneomorphae</taxon>
        <taxon>Entelegynae</taxon>
        <taxon>Araneoidea</taxon>
        <taxon>Araneidae</taxon>
        <taxon>Caerostris</taxon>
    </lineage>
</organism>
<sequence length="142" mass="16391">MFEIRSAIKNQYRTVPQNVIQSSPFPRQKRNVSESHALLFICALMSRDGIRGFLSEQRLVTGWRKDSSSDSQQTYAQGNDEPSFQKYLSPGLTIHVRDKQGLYQSKDRTKRTTECLFDAVAKHVPQTTHRGKRGWKNSERAF</sequence>